<dbReference type="EMBL" id="JACXVP010000005">
    <property type="protein sequence ID" value="KAG5606523.1"/>
    <property type="molecule type" value="Genomic_DNA"/>
</dbReference>
<protein>
    <submittedName>
        <fullName evidence="3">Uncharacterized protein</fullName>
    </submittedName>
</protein>
<feature type="compositionally biased region" description="Acidic residues" evidence="1">
    <location>
        <begin position="130"/>
        <end position="140"/>
    </location>
</feature>
<keyword evidence="2" id="KW-0472">Membrane</keyword>
<gene>
    <name evidence="3" type="ORF">H5410_028015</name>
</gene>
<feature type="region of interest" description="Disordered" evidence="1">
    <location>
        <begin position="101"/>
        <end position="140"/>
    </location>
</feature>
<dbReference type="Proteomes" id="UP000824120">
    <property type="component" value="Chromosome 5"/>
</dbReference>
<reference evidence="3 4" key="1">
    <citation type="submission" date="2020-09" db="EMBL/GenBank/DDBJ databases">
        <title>De no assembly of potato wild relative species, Solanum commersonii.</title>
        <authorList>
            <person name="Cho K."/>
        </authorList>
    </citation>
    <scope>NUCLEOTIDE SEQUENCE [LARGE SCALE GENOMIC DNA]</scope>
    <source>
        <strain evidence="3">LZ3.2</strain>
        <tissue evidence="3">Leaf</tissue>
    </source>
</reference>
<evidence type="ECO:0000313" key="3">
    <source>
        <dbReference type="EMBL" id="KAG5606523.1"/>
    </source>
</evidence>
<dbReference type="AlphaFoldDB" id="A0A9J5Z0R2"/>
<keyword evidence="2" id="KW-1133">Transmembrane helix</keyword>
<evidence type="ECO:0000313" key="4">
    <source>
        <dbReference type="Proteomes" id="UP000824120"/>
    </source>
</evidence>
<accession>A0A9J5Z0R2</accession>
<proteinExistence type="predicted"/>
<feature type="compositionally biased region" description="Basic and acidic residues" evidence="1">
    <location>
        <begin position="105"/>
        <end position="124"/>
    </location>
</feature>
<sequence length="140" mass="15593">MNCLILGIHYTNITRDRMCLVYALMIGIELNIGVIVKSAMRKTWVHKGHSMYGLDMLRHQNGCHASTDMQLGKVARRYRLNNHAKALLSISHAFCEPIGNDIPTDEEHAHTSSDMDSNLEKEIDPAQAGDEAEGGDAMED</sequence>
<keyword evidence="4" id="KW-1185">Reference proteome</keyword>
<evidence type="ECO:0000256" key="2">
    <source>
        <dbReference type="SAM" id="Phobius"/>
    </source>
</evidence>
<organism evidence="3 4">
    <name type="scientific">Solanum commersonii</name>
    <name type="common">Commerson's wild potato</name>
    <name type="synonym">Commerson's nightshade</name>
    <dbReference type="NCBI Taxonomy" id="4109"/>
    <lineage>
        <taxon>Eukaryota</taxon>
        <taxon>Viridiplantae</taxon>
        <taxon>Streptophyta</taxon>
        <taxon>Embryophyta</taxon>
        <taxon>Tracheophyta</taxon>
        <taxon>Spermatophyta</taxon>
        <taxon>Magnoliopsida</taxon>
        <taxon>eudicotyledons</taxon>
        <taxon>Gunneridae</taxon>
        <taxon>Pentapetalae</taxon>
        <taxon>asterids</taxon>
        <taxon>lamiids</taxon>
        <taxon>Solanales</taxon>
        <taxon>Solanaceae</taxon>
        <taxon>Solanoideae</taxon>
        <taxon>Solaneae</taxon>
        <taxon>Solanum</taxon>
    </lineage>
</organism>
<evidence type="ECO:0000256" key="1">
    <source>
        <dbReference type="SAM" id="MobiDB-lite"/>
    </source>
</evidence>
<name>A0A9J5Z0R2_SOLCO</name>
<comment type="caution">
    <text evidence="3">The sequence shown here is derived from an EMBL/GenBank/DDBJ whole genome shotgun (WGS) entry which is preliminary data.</text>
</comment>
<feature type="transmembrane region" description="Helical" evidence="2">
    <location>
        <begin position="20"/>
        <end position="40"/>
    </location>
</feature>
<keyword evidence="2" id="KW-0812">Transmembrane</keyword>